<dbReference type="Gene3D" id="3.30.70.100">
    <property type="match status" value="1"/>
</dbReference>
<sequence>MTTLANAGVVEFRRYRLRSAAHVNVLHDLFQRYLIAGQSAAGMRIGRLYRDADAPAEFVWWRGFADMRSRRTALEAFYEGPVWAAHRDAANATMLESDDVLLLRWAAHAASAEIGGRGQACAVAAAMVIRNLHHRDADEVASRVHASLMARLDAGASVLVSETAVNDFARLPVRPEPTLVWQASFATARERDDAVVRLSDDLEWVDLISGVCSDPEIDIELLRLDPIATQRSIDQ</sequence>
<keyword evidence="2" id="KW-1185">Reference proteome</keyword>
<organism evidence="1 2">
    <name type="scientific">Microbacterium wangchenii</name>
    <dbReference type="NCBI Taxonomy" id="2541726"/>
    <lineage>
        <taxon>Bacteria</taxon>
        <taxon>Bacillati</taxon>
        <taxon>Actinomycetota</taxon>
        <taxon>Actinomycetes</taxon>
        <taxon>Micrococcales</taxon>
        <taxon>Microbacteriaceae</taxon>
        <taxon>Microbacterium</taxon>
    </lineage>
</organism>
<dbReference type="InterPro" id="IPR011008">
    <property type="entry name" value="Dimeric_a/b-barrel"/>
</dbReference>
<accession>A0ABX5T013</accession>
<dbReference type="Proteomes" id="UP000295748">
    <property type="component" value="Chromosome"/>
</dbReference>
<proteinExistence type="predicted"/>
<evidence type="ECO:0000313" key="2">
    <source>
        <dbReference type="Proteomes" id="UP000295748"/>
    </source>
</evidence>
<dbReference type="EMBL" id="CP038266">
    <property type="protein sequence ID" value="QBR90410.1"/>
    <property type="molecule type" value="Genomic_DNA"/>
</dbReference>
<protein>
    <submittedName>
        <fullName evidence="1">NIPSNAP family protein</fullName>
    </submittedName>
</protein>
<dbReference type="RefSeq" id="WP_135070338.1">
    <property type="nucleotide sequence ID" value="NZ_CP038266.1"/>
</dbReference>
<evidence type="ECO:0000313" key="1">
    <source>
        <dbReference type="EMBL" id="QBR90410.1"/>
    </source>
</evidence>
<gene>
    <name evidence="1" type="ORF">E4K62_18015</name>
</gene>
<name>A0ABX5T013_9MICO</name>
<reference evidence="1 2" key="1">
    <citation type="submission" date="2019-03" db="EMBL/GenBank/DDBJ databases">
        <authorList>
            <person name="Dong K."/>
        </authorList>
    </citation>
    <scope>NUCLEOTIDE SEQUENCE [LARGE SCALE GENOMIC DNA]</scope>
    <source>
        <strain evidence="2">dk512</strain>
    </source>
</reference>
<dbReference type="SUPFAM" id="SSF54909">
    <property type="entry name" value="Dimeric alpha+beta barrel"/>
    <property type="match status" value="1"/>
</dbReference>